<dbReference type="GO" id="GO:0016255">
    <property type="term" value="P:attachment of GPI anchor to protein"/>
    <property type="evidence" value="ECO:0007669"/>
    <property type="project" value="InterPro"/>
</dbReference>
<dbReference type="PANTHER" id="PTHR12959">
    <property type="entry name" value="GPI TRANSAMIDASE COMPONENT PIG-T-RELATED"/>
    <property type="match status" value="1"/>
</dbReference>
<sequence length="634" mass="72094">MPQGMGNETAVIMNSSSVLEDVKLASGGQISVKRLGSRGWLRNRLVCAAALIWAAALSKLMTVMGFTWCSKVVLEVLILHLLFAVYSCRPREQFLEELHLISLNSRHTLAYFKFTIISLNKSENHFNFFPNALGRVLNAYNVTELHLSLTQGLWRSHIWPHYAPTEPTGAHLLATFQRDTAERTNTNWNRLVHSLSGLFCASFSQIDSTRTVTPKYNLFANGTQNIFSNYASMRYGMLPSENVCTENLTPWKKLLPCKLNRGLTALLNPRRLFNAHYVSLAVKVTKTCQENNGQCLNANWKLVQSVTAVLDNYKGDWSLQNYFFVPIQQPCNIAFKSAVIVQVKDLKSSSISTLSASRVKVNGCNMISLDSGRDLFVNELSLKMDDVYPVTSCLSRLPVLLNTHVLGVGFHHLTLKHRISNEAPNEMIVLFRQTIPWIIRVYFHTLTLICAGEKKSFEILHYEPAKNRLKPHYFELLIHVPALSVCHLQINFDKSLLRWTEYPPDANRGFMLPAASLLYYTPDFKVDNDDVSKALNFSQKNFDTFKQPVQVYGESLLLNLPTPDFSMPYNVICLVCTVVALIFGPIHNLTTKRLVLKHRRELGSRVNLRRLFAYFKRNNVECVSKLPVQEEQTN</sequence>
<dbReference type="EMBL" id="JYDH01000301">
    <property type="protein sequence ID" value="KRY26975.1"/>
    <property type="molecule type" value="Genomic_DNA"/>
</dbReference>
<reference evidence="2 3" key="1">
    <citation type="submission" date="2015-01" db="EMBL/GenBank/DDBJ databases">
        <title>Evolution of Trichinella species and genotypes.</title>
        <authorList>
            <person name="Korhonen P.K."/>
            <person name="Edoardo P."/>
            <person name="Giuseppe L.R."/>
            <person name="Gasser R.B."/>
        </authorList>
    </citation>
    <scope>NUCLEOTIDE SEQUENCE [LARGE SCALE GENOMIC DNA]</scope>
    <source>
        <strain evidence="2">ISS3</strain>
    </source>
</reference>
<comment type="caution">
    <text evidence="2">The sequence shown here is derived from an EMBL/GenBank/DDBJ whole genome shotgun (WGS) entry which is preliminary data.</text>
</comment>
<keyword evidence="1" id="KW-0812">Transmembrane</keyword>
<organism evidence="2 3">
    <name type="scientific">Trichinella spiralis</name>
    <name type="common">Trichina worm</name>
    <dbReference type="NCBI Taxonomy" id="6334"/>
    <lineage>
        <taxon>Eukaryota</taxon>
        <taxon>Metazoa</taxon>
        <taxon>Ecdysozoa</taxon>
        <taxon>Nematoda</taxon>
        <taxon>Enoplea</taxon>
        <taxon>Dorylaimia</taxon>
        <taxon>Trichinellida</taxon>
        <taxon>Trichinellidae</taxon>
        <taxon>Trichinella</taxon>
    </lineage>
</organism>
<dbReference type="Proteomes" id="UP000054776">
    <property type="component" value="Unassembled WGS sequence"/>
</dbReference>
<gene>
    <name evidence="2" type="primary">PIGT</name>
    <name evidence="2" type="ORF">T01_9366</name>
</gene>
<feature type="transmembrane region" description="Helical" evidence="1">
    <location>
        <begin position="567"/>
        <end position="590"/>
    </location>
</feature>
<evidence type="ECO:0000256" key="1">
    <source>
        <dbReference type="SAM" id="Phobius"/>
    </source>
</evidence>
<dbReference type="InterPro" id="IPR007245">
    <property type="entry name" value="PIG-T"/>
</dbReference>
<dbReference type="AlphaFoldDB" id="A0A0V1AQB1"/>
<evidence type="ECO:0000313" key="3">
    <source>
        <dbReference type="Proteomes" id="UP000054776"/>
    </source>
</evidence>
<accession>A0A0V1AQB1</accession>
<keyword evidence="1" id="KW-0472">Membrane</keyword>
<proteinExistence type="predicted"/>
<dbReference type="GO" id="GO:0042765">
    <property type="term" value="C:GPI-anchor transamidase complex"/>
    <property type="evidence" value="ECO:0007669"/>
    <property type="project" value="InterPro"/>
</dbReference>
<dbReference type="OrthoDB" id="331263at2759"/>
<protein>
    <submittedName>
        <fullName evidence="2">GPI transamidase component PIG-T</fullName>
    </submittedName>
</protein>
<dbReference type="FunCoup" id="A0A0V1AQB1">
    <property type="interactions" value="1284"/>
</dbReference>
<name>A0A0V1AQB1_TRISP</name>
<dbReference type="Pfam" id="PF04113">
    <property type="entry name" value="Gpi16"/>
    <property type="match status" value="2"/>
</dbReference>
<evidence type="ECO:0000313" key="2">
    <source>
        <dbReference type="EMBL" id="KRY26975.1"/>
    </source>
</evidence>
<dbReference type="eggNOG" id="KOG2407">
    <property type="taxonomic scope" value="Eukaryota"/>
</dbReference>
<keyword evidence="3" id="KW-1185">Reference proteome</keyword>
<dbReference type="PANTHER" id="PTHR12959:SF11">
    <property type="entry name" value="GPI TRANSAMIDASE COMPONENT PIG-T"/>
    <property type="match status" value="1"/>
</dbReference>
<dbReference type="InParanoid" id="A0A0V1AQB1"/>
<dbReference type="STRING" id="6334.A0A0V1AQB1"/>
<keyword evidence="1" id="KW-1133">Transmembrane helix</keyword>